<dbReference type="GeneID" id="25286734"/>
<gene>
    <name evidence="2" type="ORF">A1O9_11838</name>
</gene>
<sequence>MLGPEFIFMLALGQYVSARASVKAFHALEHKEWTMKHAFYADMGGIIFQPKEWNSFPINAAQLQYLVEKQYVDYPQIAKSEIDDKDKSDGLARFVEVNVSPPVVPLTYICFSRFITSMQMIWFTLNVVARASQKLAVTTIEITTVAYVFCTLGTLFCWRRKPMEVSTRVLLRSNYTIHQILRDGGRAASKPYVNTPLEFIDHKEWAATQLWKFNVNILRKFHVVRQRPLIRPAQRISSFNFPRLTQQAALGALLMALGYAAIFLAAWNLDFPSSAECLLWRICTAATVGLTFITGVVEIFLAPTKIDRDISDNCVEKEAPRRDINHGVLSTSAETSKTNPTMSSTLLPSFFKHQECQTQAKKGTSAKTFFRIPSKTITRFNIPLHSLLITELACAIYSVCRICILTEDLVGLRALPPSTFQNVDWAAYWPHI</sequence>
<dbReference type="Proteomes" id="UP000027920">
    <property type="component" value="Unassembled WGS sequence"/>
</dbReference>
<name>A0A072NXA4_9EURO</name>
<keyword evidence="1" id="KW-0472">Membrane</keyword>
<dbReference type="RefSeq" id="XP_013254801.1">
    <property type="nucleotide sequence ID" value="XM_013399347.1"/>
</dbReference>
<dbReference type="OrthoDB" id="9451547at2759"/>
<keyword evidence="1" id="KW-0812">Transmembrane</keyword>
<dbReference type="HOGENOM" id="CLU_022883_1_0_1"/>
<dbReference type="PANTHER" id="PTHR35043">
    <property type="entry name" value="TRANSCRIPTION FACTOR DOMAIN-CONTAINING PROTEIN"/>
    <property type="match status" value="1"/>
</dbReference>
<keyword evidence="1" id="KW-1133">Transmembrane helix</keyword>
<feature type="transmembrane region" description="Helical" evidence="1">
    <location>
        <begin position="248"/>
        <end position="267"/>
    </location>
</feature>
<keyword evidence="3" id="KW-1185">Reference proteome</keyword>
<evidence type="ECO:0000313" key="3">
    <source>
        <dbReference type="Proteomes" id="UP000027920"/>
    </source>
</evidence>
<evidence type="ECO:0000256" key="1">
    <source>
        <dbReference type="SAM" id="Phobius"/>
    </source>
</evidence>
<reference evidence="2 3" key="1">
    <citation type="submission" date="2013-03" db="EMBL/GenBank/DDBJ databases">
        <title>The Genome Sequence of Exophiala aquamarina CBS 119918.</title>
        <authorList>
            <consortium name="The Broad Institute Genomics Platform"/>
            <person name="Cuomo C."/>
            <person name="de Hoog S."/>
            <person name="Gorbushina A."/>
            <person name="Walker B."/>
            <person name="Young S.K."/>
            <person name="Zeng Q."/>
            <person name="Gargeya S."/>
            <person name="Fitzgerald M."/>
            <person name="Haas B."/>
            <person name="Abouelleil A."/>
            <person name="Allen A.W."/>
            <person name="Alvarado L."/>
            <person name="Arachchi H.M."/>
            <person name="Berlin A.M."/>
            <person name="Chapman S.B."/>
            <person name="Gainer-Dewar J."/>
            <person name="Goldberg J."/>
            <person name="Griggs A."/>
            <person name="Gujja S."/>
            <person name="Hansen M."/>
            <person name="Howarth C."/>
            <person name="Imamovic A."/>
            <person name="Ireland A."/>
            <person name="Larimer J."/>
            <person name="McCowan C."/>
            <person name="Murphy C."/>
            <person name="Pearson M."/>
            <person name="Poon T.W."/>
            <person name="Priest M."/>
            <person name="Roberts A."/>
            <person name="Saif S."/>
            <person name="Shea T."/>
            <person name="Sisk P."/>
            <person name="Sykes S."/>
            <person name="Wortman J."/>
            <person name="Nusbaum C."/>
            <person name="Birren B."/>
        </authorList>
    </citation>
    <scope>NUCLEOTIDE SEQUENCE [LARGE SCALE GENOMIC DNA]</scope>
    <source>
        <strain evidence="2 3">CBS 119918</strain>
    </source>
</reference>
<dbReference type="STRING" id="1182545.A0A072NXA4"/>
<dbReference type="PANTHER" id="PTHR35043:SF8">
    <property type="entry name" value="DUF4220 DOMAIN-CONTAINING PROTEIN"/>
    <property type="match status" value="1"/>
</dbReference>
<dbReference type="AlphaFoldDB" id="A0A072NXA4"/>
<dbReference type="EMBL" id="AMGV01000019">
    <property type="protein sequence ID" value="KEF52211.1"/>
    <property type="molecule type" value="Genomic_DNA"/>
</dbReference>
<organism evidence="2 3">
    <name type="scientific">Exophiala aquamarina CBS 119918</name>
    <dbReference type="NCBI Taxonomy" id="1182545"/>
    <lineage>
        <taxon>Eukaryota</taxon>
        <taxon>Fungi</taxon>
        <taxon>Dikarya</taxon>
        <taxon>Ascomycota</taxon>
        <taxon>Pezizomycotina</taxon>
        <taxon>Eurotiomycetes</taxon>
        <taxon>Chaetothyriomycetidae</taxon>
        <taxon>Chaetothyriales</taxon>
        <taxon>Herpotrichiellaceae</taxon>
        <taxon>Exophiala</taxon>
    </lineage>
</organism>
<feature type="transmembrane region" description="Helical" evidence="1">
    <location>
        <begin position="135"/>
        <end position="158"/>
    </location>
</feature>
<accession>A0A072NXA4</accession>
<dbReference type="VEuPathDB" id="FungiDB:A1O9_11838"/>
<evidence type="ECO:0000313" key="2">
    <source>
        <dbReference type="EMBL" id="KEF52211.1"/>
    </source>
</evidence>
<feature type="transmembrane region" description="Helical" evidence="1">
    <location>
        <begin position="279"/>
        <end position="301"/>
    </location>
</feature>
<protein>
    <submittedName>
        <fullName evidence="2">Uncharacterized protein</fullName>
    </submittedName>
</protein>
<comment type="caution">
    <text evidence="2">The sequence shown here is derived from an EMBL/GenBank/DDBJ whole genome shotgun (WGS) entry which is preliminary data.</text>
</comment>
<proteinExistence type="predicted"/>